<accession>A0A6J5DFD4</accession>
<evidence type="ECO:0000256" key="3">
    <source>
        <dbReference type="ARBA" id="ARBA00013017"/>
    </source>
</evidence>
<dbReference type="RefSeq" id="WP_175110290.1">
    <property type="nucleotide sequence ID" value="NZ_CADIKF010000009.1"/>
</dbReference>
<evidence type="ECO:0000256" key="6">
    <source>
        <dbReference type="ARBA" id="ARBA00023002"/>
    </source>
</evidence>
<dbReference type="Proteomes" id="UP000494329">
    <property type="component" value="Unassembled WGS sequence"/>
</dbReference>
<dbReference type="Pfam" id="PF00578">
    <property type="entry name" value="AhpC-TSA"/>
    <property type="match status" value="1"/>
</dbReference>
<feature type="chain" id="PRO_5027030745" description="thioredoxin-dependent peroxiredoxin" evidence="14">
    <location>
        <begin position="28"/>
        <end position="187"/>
    </location>
</feature>
<organism evidence="16 17">
    <name type="scientific">Paraburkholderia solisilvae</name>
    <dbReference type="NCBI Taxonomy" id="624376"/>
    <lineage>
        <taxon>Bacteria</taxon>
        <taxon>Pseudomonadati</taxon>
        <taxon>Pseudomonadota</taxon>
        <taxon>Betaproteobacteria</taxon>
        <taxon>Burkholderiales</taxon>
        <taxon>Burkholderiaceae</taxon>
        <taxon>Paraburkholderia</taxon>
    </lineage>
</organism>
<evidence type="ECO:0000256" key="12">
    <source>
        <dbReference type="ARBA" id="ARBA00049091"/>
    </source>
</evidence>
<dbReference type="PANTHER" id="PTHR42801:SF4">
    <property type="entry name" value="AHPC_TSA FAMILY PROTEIN"/>
    <property type="match status" value="1"/>
</dbReference>
<evidence type="ECO:0000256" key="10">
    <source>
        <dbReference type="ARBA" id="ARBA00038489"/>
    </source>
</evidence>
<evidence type="ECO:0000256" key="2">
    <source>
        <dbReference type="ARBA" id="ARBA00011245"/>
    </source>
</evidence>
<dbReference type="EMBL" id="CADIKF010000009">
    <property type="protein sequence ID" value="CAB3752633.1"/>
    <property type="molecule type" value="Genomic_DNA"/>
</dbReference>
<keyword evidence="14" id="KW-0732">Signal</keyword>
<dbReference type="InterPro" id="IPR036249">
    <property type="entry name" value="Thioredoxin-like_sf"/>
</dbReference>
<keyword evidence="4 16" id="KW-0575">Peroxidase</keyword>
<sequence length="187" mass="19891">MKRTLTQAFAAASVCAALSLYALSACATLKPGDTAPDFTAQASLGGKTYSYSLADALKKGPVVLYFYPAAFTKGCTIEAHEFADAVDEYKQYGATVIGVSHDNIDTLTKFSVSECRSKFPVAADADAKVIGAYDAGLPMHDSMANRVSYVIAPDGKIIYEYTSMSPDKHVENTLQAVKAWAAAHKSP</sequence>
<protein>
    <recommendedName>
        <fullName evidence="3">thioredoxin-dependent peroxiredoxin</fullName>
        <ecNumber evidence="3">1.11.1.24</ecNumber>
    </recommendedName>
    <alternativeName>
        <fullName evidence="9">Thioredoxin peroxidase</fullName>
    </alternativeName>
    <alternativeName>
        <fullName evidence="11">Thioredoxin-dependent peroxiredoxin Bcp</fullName>
    </alternativeName>
</protein>
<keyword evidence="8" id="KW-0676">Redox-active center</keyword>
<evidence type="ECO:0000256" key="5">
    <source>
        <dbReference type="ARBA" id="ARBA00022862"/>
    </source>
</evidence>
<feature type="active site" description="Cysteine sulfenic acid (-SOH) intermediate; for peroxidase activity" evidence="13">
    <location>
        <position position="75"/>
    </location>
</feature>
<dbReference type="InterPro" id="IPR013766">
    <property type="entry name" value="Thioredoxin_domain"/>
</dbReference>
<evidence type="ECO:0000256" key="14">
    <source>
        <dbReference type="SAM" id="SignalP"/>
    </source>
</evidence>
<evidence type="ECO:0000259" key="15">
    <source>
        <dbReference type="PROSITE" id="PS51352"/>
    </source>
</evidence>
<comment type="catalytic activity">
    <reaction evidence="12">
        <text>a hydroperoxide + [thioredoxin]-dithiol = an alcohol + [thioredoxin]-disulfide + H2O</text>
        <dbReference type="Rhea" id="RHEA:62620"/>
        <dbReference type="Rhea" id="RHEA-COMP:10698"/>
        <dbReference type="Rhea" id="RHEA-COMP:10700"/>
        <dbReference type="ChEBI" id="CHEBI:15377"/>
        <dbReference type="ChEBI" id="CHEBI:29950"/>
        <dbReference type="ChEBI" id="CHEBI:30879"/>
        <dbReference type="ChEBI" id="CHEBI:35924"/>
        <dbReference type="ChEBI" id="CHEBI:50058"/>
        <dbReference type="EC" id="1.11.1.24"/>
    </reaction>
</comment>
<comment type="subunit">
    <text evidence="2">Monomer.</text>
</comment>
<dbReference type="PROSITE" id="PS51352">
    <property type="entry name" value="THIOREDOXIN_2"/>
    <property type="match status" value="1"/>
</dbReference>
<dbReference type="EC" id="1.11.1.24" evidence="3"/>
<evidence type="ECO:0000256" key="4">
    <source>
        <dbReference type="ARBA" id="ARBA00022559"/>
    </source>
</evidence>
<dbReference type="PANTHER" id="PTHR42801">
    <property type="entry name" value="THIOREDOXIN-DEPENDENT PEROXIDE REDUCTASE"/>
    <property type="match status" value="1"/>
</dbReference>
<reference evidence="16 17" key="1">
    <citation type="submission" date="2020-04" db="EMBL/GenBank/DDBJ databases">
        <authorList>
            <person name="De Canck E."/>
        </authorList>
    </citation>
    <scope>NUCLEOTIDE SEQUENCE [LARGE SCALE GENOMIC DNA]</scope>
    <source>
        <strain evidence="16 17">LMG 29739</strain>
    </source>
</reference>
<dbReference type="SUPFAM" id="SSF52833">
    <property type="entry name" value="Thioredoxin-like"/>
    <property type="match status" value="1"/>
</dbReference>
<feature type="domain" description="Thioredoxin" evidence="15">
    <location>
        <begin position="29"/>
        <end position="182"/>
    </location>
</feature>
<dbReference type="GO" id="GO:0008379">
    <property type="term" value="F:thioredoxin peroxidase activity"/>
    <property type="evidence" value="ECO:0007669"/>
    <property type="project" value="TreeGrafter"/>
</dbReference>
<keyword evidence="17" id="KW-1185">Reference proteome</keyword>
<evidence type="ECO:0000256" key="11">
    <source>
        <dbReference type="ARBA" id="ARBA00042639"/>
    </source>
</evidence>
<keyword evidence="5" id="KW-0049">Antioxidant</keyword>
<dbReference type="PROSITE" id="PS51257">
    <property type="entry name" value="PROKAR_LIPOPROTEIN"/>
    <property type="match status" value="1"/>
</dbReference>
<comment type="function">
    <text evidence="1">Thiol-specific peroxidase that catalyzes the reduction of hydrogen peroxide and organic hydroperoxides to water and alcohols, respectively. Plays a role in cell protection against oxidative stress by detoxifying peroxides and as sensor of hydrogen peroxide-mediated signaling events.</text>
</comment>
<dbReference type="AlphaFoldDB" id="A0A6J5DFD4"/>
<dbReference type="GO" id="GO:0034599">
    <property type="term" value="P:cellular response to oxidative stress"/>
    <property type="evidence" value="ECO:0007669"/>
    <property type="project" value="TreeGrafter"/>
</dbReference>
<dbReference type="Gene3D" id="3.40.30.10">
    <property type="entry name" value="Glutaredoxin"/>
    <property type="match status" value="1"/>
</dbReference>
<dbReference type="InterPro" id="IPR050924">
    <property type="entry name" value="Peroxiredoxin_BCP/PrxQ"/>
</dbReference>
<gene>
    <name evidence="16" type="primary">bcpB</name>
    <name evidence="16" type="ORF">LMG29739_01544</name>
</gene>
<evidence type="ECO:0000256" key="8">
    <source>
        <dbReference type="ARBA" id="ARBA00023284"/>
    </source>
</evidence>
<comment type="similarity">
    <text evidence="10">Belongs to the peroxiredoxin family. BCP/PrxQ subfamily.</text>
</comment>
<evidence type="ECO:0000313" key="16">
    <source>
        <dbReference type="EMBL" id="CAB3752633.1"/>
    </source>
</evidence>
<proteinExistence type="inferred from homology"/>
<name>A0A6J5DFD4_9BURK</name>
<dbReference type="InterPro" id="IPR000866">
    <property type="entry name" value="AhpC/TSA"/>
</dbReference>
<evidence type="ECO:0000313" key="17">
    <source>
        <dbReference type="Proteomes" id="UP000494329"/>
    </source>
</evidence>
<dbReference type="CDD" id="cd03017">
    <property type="entry name" value="PRX_BCP"/>
    <property type="match status" value="1"/>
</dbReference>
<feature type="signal peptide" evidence="14">
    <location>
        <begin position="1"/>
        <end position="27"/>
    </location>
</feature>
<dbReference type="GO" id="GO:0045454">
    <property type="term" value="P:cell redox homeostasis"/>
    <property type="evidence" value="ECO:0007669"/>
    <property type="project" value="TreeGrafter"/>
</dbReference>
<evidence type="ECO:0000256" key="9">
    <source>
        <dbReference type="ARBA" id="ARBA00032824"/>
    </source>
</evidence>
<evidence type="ECO:0000256" key="7">
    <source>
        <dbReference type="ARBA" id="ARBA00023157"/>
    </source>
</evidence>
<evidence type="ECO:0000256" key="1">
    <source>
        <dbReference type="ARBA" id="ARBA00003330"/>
    </source>
</evidence>
<keyword evidence="6 16" id="KW-0560">Oxidoreductase</keyword>
<evidence type="ECO:0000256" key="13">
    <source>
        <dbReference type="PIRSR" id="PIRSR000239-1"/>
    </source>
</evidence>
<keyword evidence="7" id="KW-1015">Disulfide bond</keyword>
<dbReference type="GO" id="GO:0005737">
    <property type="term" value="C:cytoplasm"/>
    <property type="evidence" value="ECO:0007669"/>
    <property type="project" value="TreeGrafter"/>
</dbReference>
<dbReference type="InterPro" id="IPR024706">
    <property type="entry name" value="Peroxiredoxin_AhpC-typ"/>
</dbReference>
<dbReference type="PIRSF" id="PIRSF000239">
    <property type="entry name" value="AHPC"/>
    <property type="match status" value="1"/>
</dbReference>